<dbReference type="GO" id="GO:0008933">
    <property type="term" value="F:peptidoglycan lytic transglycosylase activity"/>
    <property type="evidence" value="ECO:0007669"/>
    <property type="project" value="InterPro"/>
</dbReference>
<dbReference type="RefSeq" id="WP_096406535.1">
    <property type="nucleotide sequence ID" value="NZ_AP014597.1"/>
</dbReference>
<gene>
    <name evidence="4" type="ORF">PIOMA14_I_1822</name>
</gene>
<dbReference type="InterPro" id="IPR008258">
    <property type="entry name" value="Transglycosylase_SLT_dom_1"/>
</dbReference>
<proteinExistence type="inferred from homology"/>
<dbReference type="SUPFAM" id="SSF53955">
    <property type="entry name" value="Lysozyme-like"/>
    <property type="match status" value="1"/>
</dbReference>
<dbReference type="InterPro" id="IPR000189">
    <property type="entry name" value="Transglyc_AS"/>
</dbReference>
<evidence type="ECO:0000313" key="5">
    <source>
        <dbReference type="Proteomes" id="UP000217431"/>
    </source>
</evidence>
<organism evidence="4 5">
    <name type="scientific">Prevotella intermedia</name>
    <dbReference type="NCBI Taxonomy" id="28131"/>
    <lineage>
        <taxon>Bacteria</taxon>
        <taxon>Pseudomonadati</taxon>
        <taxon>Bacteroidota</taxon>
        <taxon>Bacteroidia</taxon>
        <taxon>Bacteroidales</taxon>
        <taxon>Prevotellaceae</taxon>
        <taxon>Prevotella</taxon>
    </lineage>
</organism>
<evidence type="ECO:0000256" key="2">
    <source>
        <dbReference type="SAM" id="SignalP"/>
    </source>
</evidence>
<dbReference type="Gene3D" id="1.10.530.10">
    <property type="match status" value="1"/>
</dbReference>
<reference evidence="4 5" key="1">
    <citation type="journal article" date="2016" name="DNA Res.">
        <title>The complete genome sequencing of Prevotella intermedia strain OMA14 and a subsequent fine-scale, intra-species genomic comparison reveal an unusual amplification of conjugative and mobile transposons and identify a novel Prevotella-lineage-specific repeat.</title>
        <authorList>
            <person name="Naito M."/>
            <person name="Ogura Y."/>
            <person name="Itoh T."/>
            <person name="Shoji M."/>
            <person name="Okamoto M."/>
            <person name="Hayashi T."/>
            <person name="Nakayama K."/>
        </authorList>
    </citation>
    <scope>NUCLEOTIDE SEQUENCE [LARGE SCALE GENOMIC DNA]</scope>
    <source>
        <strain evidence="4 5">OMA14</strain>
    </source>
</reference>
<dbReference type="InterPro" id="IPR023346">
    <property type="entry name" value="Lysozyme-like_dom_sf"/>
</dbReference>
<evidence type="ECO:0000259" key="3">
    <source>
        <dbReference type="Pfam" id="PF01464"/>
    </source>
</evidence>
<dbReference type="PROSITE" id="PS00922">
    <property type="entry name" value="TRANSGLYCOSYLASE"/>
    <property type="match status" value="1"/>
</dbReference>
<comment type="similarity">
    <text evidence="1">Belongs to the transglycosylase Slt family.</text>
</comment>
<dbReference type="AlphaFoldDB" id="A0A0S3ULF2"/>
<dbReference type="CDD" id="cd16894">
    <property type="entry name" value="MltD-like"/>
    <property type="match status" value="1"/>
</dbReference>
<feature type="chain" id="PRO_5006619979" evidence="2">
    <location>
        <begin position="25"/>
        <end position="373"/>
    </location>
</feature>
<accession>A0A0S3ULF2</accession>
<keyword evidence="2" id="KW-0732">Signal</keyword>
<dbReference type="STRING" id="28131.BWX40_09020"/>
<protein>
    <submittedName>
        <fullName evidence="4">Putative membrane-bound lytic murein transglycosylase D</fullName>
    </submittedName>
</protein>
<sequence>MIKERNIFAIALLLMSVCATYAQHQVVKDNRGRTMQIYIPKAEEKAGGLEVEYTDTKFYGQKNELNSAASPIEMEDEAAAISRLIKRVTSSLSLTYNPEVQKYIDRYVKQGRRSTSCLLARASYYNPFFEEALRHYGLPMELKHLPVIESGLNPKAISGKGAAGLWQFMPTTGRQYDLQINTFVDERLDPIKSSYAAARMLADLYNRFGDWSLALAAYNCGPGRVSNAIEKAGEAADFWQIYEFLPKETRGYVPAFIAANYVMNYYAEYNILPEPTGLPEKAGKVVVTEDISLAKVADVLNMDIADLRMLNPQYRQGIVKTIDGTATLLLPSEKVKCFTDNVSRLYENGENSENQRLEMAARVVKGTMHNPHS</sequence>
<dbReference type="Pfam" id="PF01464">
    <property type="entry name" value="SLT"/>
    <property type="match status" value="1"/>
</dbReference>
<dbReference type="EMBL" id="AP014597">
    <property type="protein sequence ID" value="BAU18330.1"/>
    <property type="molecule type" value="Genomic_DNA"/>
</dbReference>
<dbReference type="GO" id="GO:0016020">
    <property type="term" value="C:membrane"/>
    <property type="evidence" value="ECO:0007669"/>
    <property type="project" value="InterPro"/>
</dbReference>
<dbReference type="GO" id="GO:0000270">
    <property type="term" value="P:peptidoglycan metabolic process"/>
    <property type="evidence" value="ECO:0007669"/>
    <property type="project" value="InterPro"/>
</dbReference>
<feature type="signal peptide" evidence="2">
    <location>
        <begin position="1"/>
        <end position="24"/>
    </location>
</feature>
<dbReference type="Proteomes" id="UP000217431">
    <property type="component" value="Chromosome I"/>
</dbReference>
<dbReference type="PANTHER" id="PTHR37423:SF2">
    <property type="entry name" value="MEMBRANE-BOUND LYTIC MUREIN TRANSGLYCOSYLASE C"/>
    <property type="match status" value="1"/>
</dbReference>
<evidence type="ECO:0000313" key="4">
    <source>
        <dbReference type="EMBL" id="BAU18330.1"/>
    </source>
</evidence>
<name>A0A0S3ULF2_PREIN</name>
<evidence type="ECO:0000256" key="1">
    <source>
        <dbReference type="ARBA" id="ARBA00007734"/>
    </source>
</evidence>
<dbReference type="PANTHER" id="PTHR37423">
    <property type="entry name" value="SOLUBLE LYTIC MUREIN TRANSGLYCOSYLASE-RELATED"/>
    <property type="match status" value="1"/>
</dbReference>
<feature type="domain" description="Transglycosylase SLT" evidence="3">
    <location>
        <begin position="128"/>
        <end position="236"/>
    </location>
</feature>